<dbReference type="AlphaFoldDB" id="A0A832EVM2"/>
<feature type="transmembrane region" description="Helical" evidence="1">
    <location>
        <begin position="290"/>
        <end position="311"/>
    </location>
</feature>
<keyword evidence="1" id="KW-0472">Membrane</keyword>
<feature type="transmembrane region" description="Helical" evidence="1">
    <location>
        <begin position="7"/>
        <end position="27"/>
    </location>
</feature>
<organism evidence="2">
    <name type="scientific">Ignisphaera aggregans</name>
    <dbReference type="NCBI Taxonomy" id="334771"/>
    <lineage>
        <taxon>Archaea</taxon>
        <taxon>Thermoproteota</taxon>
        <taxon>Thermoprotei</taxon>
        <taxon>Desulfurococcales</taxon>
        <taxon>Desulfurococcaceae</taxon>
        <taxon>Ignisphaera</taxon>
    </lineage>
</organism>
<feature type="transmembrane region" description="Helical" evidence="1">
    <location>
        <begin position="373"/>
        <end position="392"/>
    </location>
</feature>
<feature type="transmembrane region" description="Helical" evidence="1">
    <location>
        <begin position="343"/>
        <end position="361"/>
    </location>
</feature>
<dbReference type="EMBL" id="DTAU01000046">
    <property type="protein sequence ID" value="HFQ78581.1"/>
    <property type="molecule type" value="Genomic_DNA"/>
</dbReference>
<sequence>MDIEKKLYRASIALLATIVFAVILRVTPTTVYNQPFSTDVWPLIKVSRTIVENPEARIWMDDRFDGYNNRWPGLPISIAIYSLVTGTNVEIIYRYLYVIVVTSIQILSIYLLMNTVNLRKGIAIAITLYYVSTPSLALFSSSILKEVYAHVFLYLILLTMVVSIERRRIDFTTYFILFLLFITISTTHHFTSLLTLEFMISTIIIVMIYYIVEKPKKREDIWKGFKLLISSSSIFAIAFALYYFIYGGYGFRYRIAVEDIALYVFYTLFVYISYALVIQLGIGKTSTLSITSIVIFMTVAIIVYSLAYGVTFERIDIVPYIVPLAIPLPLFCFLPKEMDIGRALILGIATALSINIMYIYFSRPELMEIFHRILNYLPLMSSFLMGYIVSRVRNSILKIFIFFIVSITVLMNVISVCNIVLGRDRTIFYWIYRESEVHSLNYMYISSIDNTKILGDAKVFYFMGSRRYVYPLALINYLYTNRGYRDSLVILYRDNFDKGYVISLTIHNIKSLVMYINTLNRVYDCRTVLGLLMR</sequence>
<keyword evidence="1" id="KW-1133">Transmembrane helix</keyword>
<feature type="transmembrane region" description="Helical" evidence="1">
    <location>
        <begin position="122"/>
        <end position="141"/>
    </location>
</feature>
<gene>
    <name evidence="2" type="ORF">ENT99_02625</name>
</gene>
<feature type="transmembrane region" description="Helical" evidence="1">
    <location>
        <begin position="147"/>
        <end position="164"/>
    </location>
</feature>
<feature type="transmembrane region" description="Helical" evidence="1">
    <location>
        <begin position="224"/>
        <end position="245"/>
    </location>
</feature>
<feature type="transmembrane region" description="Helical" evidence="1">
    <location>
        <begin position="193"/>
        <end position="212"/>
    </location>
</feature>
<feature type="transmembrane region" description="Helical" evidence="1">
    <location>
        <begin position="260"/>
        <end position="278"/>
    </location>
</feature>
<feature type="transmembrane region" description="Helical" evidence="1">
    <location>
        <begin position="171"/>
        <end position="187"/>
    </location>
</feature>
<feature type="transmembrane region" description="Helical" evidence="1">
    <location>
        <begin position="399"/>
        <end position="421"/>
    </location>
</feature>
<evidence type="ECO:0000256" key="1">
    <source>
        <dbReference type="SAM" id="Phobius"/>
    </source>
</evidence>
<name>A0A832EVM2_9CREN</name>
<accession>A0A832EVM2</accession>
<reference evidence="2" key="1">
    <citation type="journal article" date="2020" name="mSystems">
        <title>Genome- and Community-Level Interaction Insights into Carbon Utilization and Element Cycling Functions of Hydrothermarchaeota in Hydrothermal Sediment.</title>
        <authorList>
            <person name="Zhou Z."/>
            <person name="Liu Y."/>
            <person name="Xu W."/>
            <person name="Pan J."/>
            <person name="Luo Z.H."/>
            <person name="Li M."/>
        </authorList>
    </citation>
    <scope>NUCLEOTIDE SEQUENCE</scope>
    <source>
        <strain evidence="2">SpSt-629</strain>
    </source>
</reference>
<keyword evidence="1" id="KW-0812">Transmembrane</keyword>
<evidence type="ECO:0000313" key="2">
    <source>
        <dbReference type="EMBL" id="HFQ78581.1"/>
    </source>
</evidence>
<evidence type="ECO:0008006" key="3">
    <source>
        <dbReference type="Google" id="ProtNLM"/>
    </source>
</evidence>
<comment type="caution">
    <text evidence="2">The sequence shown here is derived from an EMBL/GenBank/DDBJ whole genome shotgun (WGS) entry which is preliminary data.</text>
</comment>
<proteinExistence type="predicted"/>
<protein>
    <recommendedName>
        <fullName evidence="3">Glycosyltransferase RgtA/B/C/D-like domain-containing protein</fullName>
    </recommendedName>
</protein>
<feature type="transmembrane region" description="Helical" evidence="1">
    <location>
        <begin position="92"/>
        <end position="113"/>
    </location>
</feature>